<dbReference type="Proteomes" id="UP000193920">
    <property type="component" value="Unassembled WGS sequence"/>
</dbReference>
<dbReference type="EMBL" id="MCOG01000011">
    <property type="protein sequence ID" value="ORY81181.1"/>
    <property type="molecule type" value="Genomic_DNA"/>
</dbReference>
<dbReference type="OrthoDB" id="2152761at2759"/>
<feature type="non-terminal residue" evidence="2">
    <location>
        <position position="782"/>
    </location>
</feature>
<feature type="compositionally biased region" description="Basic and acidic residues" evidence="1">
    <location>
        <begin position="724"/>
        <end position="734"/>
    </location>
</feature>
<gene>
    <name evidence="2" type="ORF">LY90DRAFT_697809</name>
</gene>
<name>A0A1Y2FBB7_9FUNG</name>
<feature type="region of interest" description="Disordered" evidence="1">
    <location>
        <begin position="724"/>
        <end position="755"/>
    </location>
</feature>
<feature type="compositionally biased region" description="Polar residues" evidence="1">
    <location>
        <begin position="736"/>
        <end position="750"/>
    </location>
</feature>
<dbReference type="STRING" id="1754190.A0A1Y2FBB7"/>
<organism evidence="2 3">
    <name type="scientific">Neocallimastix californiae</name>
    <dbReference type="NCBI Taxonomy" id="1754190"/>
    <lineage>
        <taxon>Eukaryota</taxon>
        <taxon>Fungi</taxon>
        <taxon>Fungi incertae sedis</taxon>
        <taxon>Chytridiomycota</taxon>
        <taxon>Chytridiomycota incertae sedis</taxon>
        <taxon>Neocallimastigomycetes</taxon>
        <taxon>Neocallimastigales</taxon>
        <taxon>Neocallimastigaceae</taxon>
        <taxon>Neocallimastix</taxon>
    </lineage>
</organism>
<comment type="caution">
    <text evidence="2">The sequence shown here is derived from an EMBL/GenBank/DDBJ whole genome shotgun (WGS) entry which is preliminary data.</text>
</comment>
<sequence length="782" mass="89833">MVLSKNSDGQRIVERLLDENHFKNKNKVKYEKIKSKNGKKGQKGQKEKLNNPRNPLSLQINKISNQYDEFVSATPDYLSTQTYQQEQLQNPVLNSTIINSTPIQTDYYSIYNQLASNTLLSNVFNYNPIQINPYYSLISDPSPVYSTYSDVERSASPMYSPNYYSYPLSAPISYNGYTMPNNLGMAESPVKTKKLYKKKNSKKQALKDHLNHEQQIIAQLHKNINENKLNKIVGKKKSNKDQKEINRKNRKIASKNLKINTRPTQRVQSVFNREQIINNSIVKKAETRKENNPLFNSVNVFPKYTKQERKSNIEFILINELVLTFLNNVYNGYNWSSKLTNSKTNRNISFLTKNNNDDSHEIISWKDGQTPGQKYSIASLLAMANSPIGSGSIATERRVNRKELYNYWAKMARKSMLENSKNESEKSPKEDESYIQRMIQNKFISKNNNKFNQVNKPLTKKTIGFSNEKETMDSFSTPSNHPLDKLSYLNGDTNINSNNKNNHPIAAKFIEYYNHQQNMIVPSNQVQSMIGRNIMELNKDNSEPIEKLLNSKDPNKLYDYLLNLNIESSKKTTSSSKNFTSADMLKPNYSSSSLNQQPNEHQYKSIATFTSPILYSIPVNISYDINPQYSINYSNTSLYHSSTENESDKNNKKGKKTKSSNIRKGQSEEISNNEIYKNSVLPQSFSNASLLSVASTASSSIPEMDFSNVRTHYDFIMPKALPKKSKELKSKEPKSNNQKGKSTLSQVQDINENDNSEPDYSLIDFMYNNNNNNNNENYLIRM</sequence>
<keyword evidence="3" id="KW-1185">Reference proteome</keyword>
<protein>
    <submittedName>
        <fullName evidence="2">Uncharacterized protein</fullName>
    </submittedName>
</protein>
<evidence type="ECO:0000313" key="3">
    <source>
        <dbReference type="Proteomes" id="UP000193920"/>
    </source>
</evidence>
<reference evidence="2 3" key="1">
    <citation type="submission" date="2016-08" db="EMBL/GenBank/DDBJ databases">
        <title>A Parts List for Fungal Cellulosomes Revealed by Comparative Genomics.</title>
        <authorList>
            <consortium name="DOE Joint Genome Institute"/>
            <person name="Haitjema C.H."/>
            <person name="Gilmore S.P."/>
            <person name="Henske J.K."/>
            <person name="Solomon K.V."/>
            <person name="De Groot R."/>
            <person name="Kuo A."/>
            <person name="Mondo S.J."/>
            <person name="Salamov A.A."/>
            <person name="Labutti K."/>
            <person name="Zhao Z."/>
            <person name="Chiniquy J."/>
            <person name="Barry K."/>
            <person name="Brewer H.M."/>
            <person name="Purvine S.O."/>
            <person name="Wright A.T."/>
            <person name="Boxma B."/>
            <person name="Van Alen T."/>
            <person name="Hackstein J.H."/>
            <person name="Baker S.E."/>
            <person name="Grigoriev I.V."/>
            <person name="O'Malley M.A."/>
        </authorList>
    </citation>
    <scope>NUCLEOTIDE SEQUENCE [LARGE SCALE GENOMIC DNA]</scope>
    <source>
        <strain evidence="2 3">G1</strain>
    </source>
</reference>
<evidence type="ECO:0000313" key="2">
    <source>
        <dbReference type="EMBL" id="ORY81181.1"/>
    </source>
</evidence>
<proteinExistence type="predicted"/>
<dbReference type="AlphaFoldDB" id="A0A1Y2FBB7"/>
<feature type="region of interest" description="Disordered" evidence="1">
    <location>
        <begin position="639"/>
        <end position="670"/>
    </location>
</feature>
<accession>A0A1Y2FBB7</accession>
<evidence type="ECO:0000256" key="1">
    <source>
        <dbReference type="SAM" id="MobiDB-lite"/>
    </source>
</evidence>
<feature type="region of interest" description="Disordered" evidence="1">
    <location>
        <begin position="27"/>
        <end position="55"/>
    </location>
</feature>